<evidence type="ECO:0000256" key="4">
    <source>
        <dbReference type="ARBA" id="ARBA00022989"/>
    </source>
</evidence>
<name>A0ABS5RZH1_9HYPH</name>
<dbReference type="EMBL" id="JAFMNX010000005">
    <property type="protein sequence ID" value="MBS9722428.1"/>
    <property type="molecule type" value="Genomic_DNA"/>
</dbReference>
<keyword evidence="3 6" id="KW-0812">Transmembrane</keyword>
<feature type="transmembrane region" description="Helical" evidence="6">
    <location>
        <begin position="248"/>
        <end position="267"/>
    </location>
</feature>
<evidence type="ECO:0000256" key="5">
    <source>
        <dbReference type="ARBA" id="ARBA00023136"/>
    </source>
</evidence>
<evidence type="ECO:0000259" key="7">
    <source>
        <dbReference type="PROSITE" id="PS50850"/>
    </source>
</evidence>
<evidence type="ECO:0000256" key="6">
    <source>
        <dbReference type="SAM" id="Phobius"/>
    </source>
</evidence>
<feature type="transmembrane region" description="Helical" evidence="6">
    <location>
        <begin position="474"/>
        <end position="496"/>
    </location>
</feature>
<feature type="transmembrane region" description="Helical" evidence="6">
    <location>
        <begin position="353"/>
        <end position="374"/>
    </location>
</feature>
<dbReference type="InterPro" id="IPR011701">
    <property type="entry name" value="MFS"/>
</dbReference>
<dbReference type="Gene3D" id="1.20.1720.10">
    <property type="entry name" value="Multidrug resistance protein D"/>
    <property type="match status" value="1"/>
</dbReference>
<dbReference type="CDD" id="cd17321">
    <property type="entry name" value="MFS_MMR_MDR_like"/>
    <property type="match status" value="1"/>
</dbReference>
<keyword evidence="5 6" id="KW-0472">Membrane</keyword>
<evidence type="ECO:0000313" key="8">
    <source>
        <dbReference type="EMBL" id="MBS9722428.1"/>
    </source>
</evidence>
<feature type="transmembrane region" description="Helical" evidence="6">
    <location>
        <begin position="425"/>
        <end position="446"/>
    </location>
</feature>
<keyword evidence="2" id="KW-0813">Transport</keyword>
<keyword evidence="4 6" id="KW-1133">Transmembrane helix</keyword>
<reference evidence="8 9" key="1">
    <citation type="submission" date="2021-03" db="EMBL/GenBank/DDBJ databases">
        <title>Tianweitania aestuarii sp. nov., isolated from a tidal flat.</title>
        <authorList>
            <person name="Park S."/>
            <person name="Yoon J.-H."/>
        </authorList>
    </citation>
    <scope>NUCLEOTIDE SEQUENCE [LARGE SCALE GENOMIC DNA]</scope>
    <source>
        <strain evidence="8 9">BSSL-BM11</strain>
    </source>
</reference>
<feature type="transmembrane region" description="Helical" evidence="6">
    <location>
        <begin position="279"/>
        <end position="301"/>
    </location>
</feature>
<feature type="transmembrane region" description="Helical" evidence="6">
    <location>
        <begin position="29"/>
        <end position="56"/>
    </location>
</feature>
<feature type="transmembrane region" description="Helical" evidence="6">
    <location>
        <begin position="155"/>
        <end position="177"/>
    </location>
</feature>
<evidence type="ECO:0000256" key="3">
    <source>
        <dbReference type="ARBA" id="ARBA00022692"/>
    </source>
</evidence>
<feature type="transmembrane region" description="Helical" evidence="6">
    <location>
        <begin position="217"/>
        <end position="242"/>
    </location>
</feature>
<dbReference type="SUPFAM" id="SSF103473">
    <property type="entry name" value="MFS general substrate transporter"/>
    <property type="match status" value="1"/>
</dbReference>
<feature type="transmembrane region" description="Helical" evidence="6">
    <location>
        <begin position="68"/>
        <end position="88"/>
    </location>
</feature>
<dbReference type="Gene3D" id="1.20.1250.20">
    <property type="entry name" value="MFS general substrate transporter like domains"/>
    <property type="match status" value="1"/>
</dbReference>
<protein>
    <submittedName>
        <fullName evidence="8">MFS transporter</fullName>
    </submittedName>
</protein>
<dbReference type="InterPro" id="IPR020846">
    <property type="entry name" value="MFS_dom"/>
</dbReference>
<feature type="transmembrane region" description="Helical" evidence="6">
    <location>
        <begin position="95"/>
        <end position="115"/>
    </location>
</feature>
<accession>A0ABS5RZH1</accession>
<dbReference type="InterPro" id="IPR036259">
    <property type="entry name" value="MFS_trans_sf"/>
</dbReference>
<comment type="caution">
    <text evidence="8">The sequence shown here is derived from an EMBL/GenBank/DDBJ whole genome shotgun (WGS) entry which is preliminary data.</text>
</comment>
<dbReference type="Pfam" id="PF07690">
    <property type="entry name" value="MFS_1"/>
    <property type="match status" value="1"/>
</dbReference>
<proteinExistence type="predicted"/>
<evidence type="ECO:0000313" key="9">
    <source>
        <dbReference type="Proteomes" id="UP001297272"/>
    </source>
</evidence>
<keyword evidence="9" id="KW-1185">Reference proteome</keyword>
<evidence type="ECO:0000256" key="1">
    <source>
        <dbReference type="ARBA" id="ARBA00004141"/>
    </source>
</evidence>
<feature type="transmembrane region" description="Helical" evidence="6">
    <location>
        <begin position="121"/>
        <end position="143"/>
    </location>
</feature>
<feature type="transmembrane region" description="Helical" evidence="6">
    <location>
        <begin position="321"/>
        <end position="341"/>
    </location>
</feature>
<comment type="subcellular location">
    <subcellularLocation>
        <location evidence="1">Membrane</location>
        <topology evidence="1">Multi-pass membrane protein</topology>
    </subcellularLocation>
</comment>
<organism evidence="8 9">
    <name type="scientific">Tianweitania aestuarii</name>
    <dbReference type="NCBI Taxonomy" id="2814886"/>
    <lineage>
        <taxon>Bacteria</taxon>
        <taxon>Pseudomonadati</taxon>
        <taxon>Pseudomonadota</taxon>
        <taxon>Alphaproteobacteria</taxon>
        <taxon>Hyphomicrobiales</taxon>
        <taxon>Phyllobacteriaceae</taxon>
        <taxon>Tianweitania</taxon>
    </lineage>
</organism>
<evidence type="ECO:0000256" key="2">
    <source>
        <dbReference type="ARBA" id="ARBA00022448"/>
    </source>
</evidence>
<dbReference type="PROSITE" id="PS50850">
    <property type="entry name" value="MFS"/>
    <property type="match status" value="1"/>
</dbReference>
<dbReference type="PANTHER" id="PTHR42718">
    <property type="entry name" value="MAJOR FACILITATOR SUPERFAMILY MULTIDRUG TRANSPORTER MFSC"/>
    <property type="match status" value="1"/>
</dbReference>
<gene>
    <name evidence="8" type="ORF">JYU29_17175</name>
</gene>
<feature type="transmembrane region" description="Helical" evidence="6">
    <location>
        <begin position="183"/>
        <end position="205"/>
    </location>
</feature>
<dbReference type="Proteomes" id="UP001297272">
    <property type="component" value="Unassembled WGS sequence"/>
</dbReference>
<sequence length="507" mass="52108">MIVPEPSAAEVPPASSVIQSISPPAARPFVLITAILGSAMGFLDGSVVALAIAAIRDDLGASLIQAQWISNSYMLLLSALVLIGGAAGDVFGVRLIFAAGVLVFTIASLLCAVAPDAQTLIILRALQGFGAAFMVPGSLALIAKSYPPAQRGAAIGTWAAAASMAAALGPFLGGMLLAVGDAWLWRLIFAINGPIGVVTLILLLTRVPPDRPPSNRRLDYVGACLATLSLGLIAWGLTAFGLPPTLRLLPPGGWIMAGLLAGVLFVAWEKRASAPMVKLELFASSAFTGANIYTLILFFAFNGVLFFLPMTLISAWAIPEWQVSLLLLPLSVFIASLSGWAGRQADRQGPRMLLTTGAILVGLSFALLSLTMPLMTLWRISFPILAIMGLGMGLLVSPLSTAIMQAVPDEDSGLASGVNNAVARAAGLMAIAGLGAVAGLVFAAVAPDASAQYGAIVHATQTAGDLQRIAATNMAFQVVAAISSAACFGAAAIAWLTQPGWKRSAAS</sequence>
<dbReference type="PANTHER" id="PTHR42718:SF9">
    <property type="entry name" value="MAJOR FACILITATOR SUPERFAMILY MULTIDRUG TRANSPORTER MFSC"/>
    <property type="match status" value="1"/>
</dbReference>
<feature type="domain" description="Major facilitator superfamily (MFS) profile" evidence="7">
    <location>
        <begin position="30"/>
        <end position="498"/>
    </location>
</feature>
<feature type="transmembrane region" description="Helical" evidence="6">
    <location>
        <begin position="380"/>
        <end position="404"/>
    </location>
</feature>